<dbReference type="AlphaFoldDB" id="A0AAN9EG49"/>
<reference evidence="2 3" key="1">
    <citation type="submission" date="2024-01" db="EMBL/GenBank/DDBJ databases">
        <title>The genomes of 5 underutilized Papilionoideae crops provide insights into root nodulation and disease resistanc.</title>
        <authorList>
            <person name="Yuan L."/>
        </authorList>
    </citation>
    <scope>NUCLEOTIDE SEQUENCE [LARGE SCALE GENOMIC DNA]</scope>
    <source>
        <strain evidence="2">ZHUSHIDOU_FW_LH</strain>
        <tissue evidence="2">Leaf</tissue>
    </source>
</reference>
<evidence type="ECO:0000256" key="1">
    <source>
        <dbReference type="SAM" id="MobiDB-lite"/>
    </source>
</evidence>
<feature type="compositionally biased region" description="Polar residues" evidence="1">
    <location>
        <begin position="10"/>
        <end position="21"/>
    </location>
</feature>
<name>A0AAN9EG49_CROPI</name>
<dbReference type="Proteomes" id="UP001372338">
    <property type="component" value="Unassembled WGS sequence"/>
</dbReference>
<dbReference type="PANTHER" id="PTHR33710">
    <property type="entry name" value="BNAC02G09200D PROTEIN"/>
    <property type="match status" value="1"/>
</dbReference>
<accession>A0AAN9EG49</accession>
<comment type="caution">
    <text evidence="2">The sequence shown here is derived from an EMBL/GenBank/DDBJ whole genome shotgun (WGS) entry which is preliminary data.</text>
</comment>
<organism evidence="2 3">
    <name type="scientific">Crotalaria pallida</name>
    <name type="common">Smooth rattlebox</name>
    <name type="synonym">Crotalaria striata</name>
    <dbReference type="NCBI Taxonomy" id="3830"/>
    <lineage>
        <taxon>Eukaryota</taxon>
        <taxon>Viridiplantae</taxon>
        <taxon>Streptophyta</taxon>
        <taxon>Embryophyta</taxon>
        <taxon>Tracheophyta</taxon>
        <taxon>Spermatophyta</taxon>
        <taxon>Magnoliopsida</taxon>
        <taxon>eudicotyledons</taxon>
        <taxon>Gunneridae</taxon>
        <taxon>Pentapetalae</taxon>
        <taxon>rosids</taxon>
        <taxon>fabids</taxon>
        <taxon>Fabales</taxon>
        <taxon>Fabaceae</taxon>
        <taxon>Papilionoideae</taxon>
        <taxon>50 kb inversion clade</taxon>
        <taxon>genistoids sensu lato</taxon>
        <taxon>core genistoids</taxon>
        <taxon>Crotalarieae</taxon>
        <taxon>Crotalaria</taxon>
    </lineage>
</organism>
<protein>
    <submittedName>
        <fullName evidence="2">Uncharacterized protein</fullName>
    </submittedName>
</protein>
<feature type="region of interest" description="Disordered" evidence="1">
    <location>
        <begin position="1"/>
        <end position="45"/>
    </location>
</feature>
<keyword evidence="3" id="KW-1185">Reference proteome</keyword>
<evidence type="ECO:0000313" key="3">
    <source>
        <dbReference type="Proteomes" id="UP001372338"/>
    </source>
</evidence>
<sequence length="238" mass="26810">MAWKKLARKNTCSSPPKSPNSGLKRKDIGYMGGGLRVEDDSQGGSQKLKLMSKEGYDESEAARTFDLPRFLANSDWTSRFSYSVQHLSSPASDHSPMSIRILNPNPDTYSRRGERRFFFETGWAEFEDCNQIVSEVWNTDLGPCSLQGTCGKIESTGFKLQDWSKKAIPCILKEIKRMQEKLDKIDARENRNEIHGAKASRKGNVAAHLLAKWVKHASVDRVWFDVPPAFLAGSIEQP</sequence>
<dbReference type="PANTHER" id="PTHR33710:SF71">
    <property type="entry name" value="ENDONUCLEASE_EXONUCLEASE_PHOSPHATASE DOMAIN-CONTAINING PROTEIN"/>
    <property type="match status" value="1"/>
</dbReference>
<gene>
    <name evidence="2" type="ORF">RIF29_29827</name>
</gene>
<proteinExistence type="predicted"/>
<dbReference type="EMBL" id="JAYWIO010000006">
    <property type="protein sequence ID" value="KAK7256384.1"/>
    <property type="molecule type" value="Genomic_DNA"/>
</dbReference>
<evidence type="ECO:0000313" key="2">
    <source>
        <dbReference type="EMBL" id="KAK7256384.1"/>
    </source>
</evidence>